<proteinExistence type="predicted"/>
<feature type="compositionally biased region" description="Low complexity" evidence="4">
    <location>
        <begin position="18"/>
        <end position="30"/>
    </location>
</feature>
<comment type="subcellular location">
    <subcellularLocation>
        <location evidence="1">Cytoplasm</location>
        <location evidence="1">Cytoskeleton</location>
        <location evidence="1">Microtubule organizing center</location>
        <location evidence="1">Centrosome</location>
    </subcellularLocation>
</comment>
<feature type="region of interest" description="Disordered" evidence="4">
    <location>
        <begin position="103"/>
        <end position="141"/>
    </location>
</feature>
<keyword evidence="2" id="KW-0963">Cytoplasm</keyword>
<evidence type="ECO:0000256" key="3">
    <source>
        <dbReference type="ARBA" id="ARBA00023212"/>
    </source>
</evidence>
<accession>A0ABN9LUT8</accession>
<name>A0ABN9LUT8_9NEOB</name>
<keyword evidence="7" id="KW-1185">Reference proteome</keyword>
<feature type="region of interest" description="Disordered" evidence="4">
    <location>
        <begin position="16"/>
        <end position="45"/>
    </location>
</feature>
<feature type="domain" description="ALMS motif" evidence="5">
    <location>
        <begin position="85"/>
        <end position="207"/>
    </location>
</feature>
<evidence type="ECO:0000313" key="6">
    <source>
        <dbReference type="EMBL" id="CAJ0950314.1"/>
    </source>
</evidence>
<feature type="non-terminal residue" evidence="6">
    <location>
        <position position="245"/>
    </location>
</feature>
<dbReference type="EMBL" id="CAUEEQ010031459">
    <property type="protein sequence ID" value="CAJ0950314.1"/>
    <property type="molecule type" value="Genomic_DNA"/>
</dbReference>
<dbReference type="Proteomes" id="UP001176940">
    <property type="component" value="Unassembled WGS sequence"/>
</dbReference>
<evidence type="ECO:0000256" key="1">
    <source>
        <dbReference type="ARBA" id="ARBA00004300"/>
    </source>
</evidence>
<keyword evidence="3" id="KW-0206">Cytoskeleton</keyword>
<feature type="compositionally biased region" description="Basic and acidic residues" evidence="4">
    <location>
        <begin position="218"/>
        <end position="231"/>
    </location>
</feature>
<feature type="compositionally biased region" description="Basic and acidic residues" evidence="4">
    <location>
        <begin position="104"/>
        <end position="118"/>
    </location>
</feature>
<dbReference type="PANTHER" id="PTHR21553">
    <property type="entry name" value="ALMS1-RELATED"/>
    <property type="match status" value="1"/>
</dbReference>
<feature type="compositionally biased region" description="Basic and acidic residues" evidence="4">
    <location>
        <begin position="184"/>
        <end position="207"/>
    </location>
</feature>
<dbReference type="InterPro" id="IPR029299">
    <property type="entry name" value="ALMS_motif"/>
</dbReference>
<dbReference type="PANTHER" id="PTHR21553:SF26">
    <property type="entry name" value="ALMS MOTIF DOMAIN-CONTAINING PROTEIN"/>
    <property type="match status" value="1"/>
</dbReference>
<organism evidence="6 7">
    <name type="scientific">Ranitomeya imitator</name>
    <name type="common">mimic poison frog</name>
    <dbReference type="NCBI Taxonomy" id="111125"/>
    <lineage>
        <taxon>Eukaryota</taxon>
        <taxon>Metazoa</taxon>
        <taxon>Chordata</taxon>
        <taxon>Craniata</taxon>
        <taxon>Vertebrata</taxon>
        <taxon>Euteleostomi</taxon>
        <taxon>Amphibia</taxon>
        <taxon>Batrachia</taxon>
        <taxon>Anura</taxon>
        <taxon>Neobatrachia</taxon>
        <taxon>Hyloidea</taxon>
        <taxon>Dendrobatidae</taxon>
        <taxon>Dendrobatinae</taxon>
        <taxon>Ranitomeya</taxon>
    </lineage>
</organism>
<feature type="compositionally biased region" description="Polar residues" evidence="4">
    <location>
        <begin position="132"/>
        <end position="141"/>
    </location>
</feature>
<reference evidence="6" key="1">
    <citation type="submission" date="2023-07" db="EMBL/GenBank/DDBJ databases">
        <authorList>
            <person name="Stuckert A."/>
        </authorList>
    </citation>
    <scope>NUCLEOTIDE SEQUENCE</scope>
</reference>
<protein>
    <recommendedName>
        <fullName evidence="5">ALMS motif domain-containing protein</fullName>
    </recommendedName>
</protein>
<evidence type="ECO:0000313" key="7">
    <source>
        <dbReference type="Proteomes" id="UP001176940"/>
    </source>
</evidence>
<evidence type="ECO:0000259" key="5">
    <source>
        <dbReference type="Pfam" id="PF15309"/>
    </source>
</evidence>
<evidence type="ECO:0000256" key="2">
    <source>
        <dbReference type="ARBA" id="ARBA00022490"/>
    </source>
</evidence>
<comment type="caution">
    <text evidence="6">The sequence shown here is derived from an EMBL/GenBank/DDBJ whole genome shotgun (WGS) entry which is preliminary data.</text>
</comment>
<feature type="region of interest" description="Disordered" evidence="4">
    <location>
        <begin position="184"/>
        <end position="245"/>
    </location>
</feature>
<gene>
    <name evidence="6" type="ORF">RIMI_LOCUS12970528</name>
</gene>
<sequence length="245" mass="27744">MRGILEEPDLTLISLNDSSVVSSEPPVSLSADHQGVNTSQSTFQPLQPEVDTSGLHDGADQSTVTMSLSQQFAEMSLEFTSTPGNLQEALMRKKRHFIQNSAQRVREMKKDRSPKEEDQMPDLSHVSDIQGDPQSGSGLVSSIGGQLKKVVEVRVCTPEDRRLSEIAMHQRTIRLYNQLHEVKTQREEKMRQETYAKNREKAREFKKGRQSTPAPQCEDQKRMSSDEDGRRRTATPIGPDRDRPW</sequence>
<feature type="compositionally biased region" description="Polar residues" evidence="4">
    <location>
        <begin position="35"/>
        <end position="45"/>
    </location>
</feature>
<evidence type="ECO:0000256" key="4">
    <source>
        <dbReference type="SAM" id="MobiDB-lite"/>
    </source>
</evidence>
<dbReference type="Pfam" id="PF15309">
    <property type="entry name" value="ALMS_motif"/>
    <property type="match status" value="1"/>
</dbReference>